<proteinExistence type="predicted"/>
<dbReference type="InterPro" id="IPR000905">
    <property type="entry name" value="Gcp-like_dom"/>
</dbReference>
<evidence type="ECO:0000313" key="2">
    <source>
        <dbReference type="EMBL" id="CAB4831316.1"/>
    </source>
</evidence>
<sequence>MKLLSLETATAAGGAALVIDGVVIGESMTTKDRRHAETLLPSAIELLAQAGITVQELDGIVIDVGPGLYTGLRVGIATARSLAMASGSGLYSLTSLEVLANDERLGTSQTVLSVLDARRGEVFAQYFTVENGQRFPQGEPRVLLPGDLIEEMDTRPQSLVVVGDGGVRYQELFAHLQGVEFAPVPLFPSPATAAMMVERGGVTKQDIPSDVTPIYLRDPDAVANFKVAAPSRLADS</sequence>
<evidence type="ECO:0000259" key="1">
    <source>
        <dbReference type="Pfam" id="PF00814"/>
    </source>
</evidence>
<evidence type="ECO:0000313" key="4">
    <source>
        <dbReference type="EMBL" id="CAB5033241.1"/>
    </source>
</evidence>
<dbReference type="InterPro" id="IPR043129">
    <property type="entry name" value="ATPase_NBD"/>
</dbReference>
<accession>A0A6J7RWL0</accession>
<reference evidence="4" key="1">
    <citation type="submission" date="2020-05" db="EMBL/GenBank/DDBJ databases">
        <authorList>
            <person name="Chiriac C."/>
            <person name="Salcher M."/>
            <person name="Ghai R."/>
            <person name="Kavagutti S V."/>
        </authorList>
    </citation>
    <scope>NUCLEOTIDE SEQUENCE</scope>
</reference>
<name>A0A6J7RWL0_9ZZZZ</name>
<dbReference type="GO" id="GO:0002949">
    <property type="term" value="P:tRNA threonylcarbamoyladenosine modification"/>
    <property type="evidence" value="ECO:0007669"/>
    <property type="project" value="InterPro"/>
</dbReference>
<gene>
    <name evidence="2" type="ORF">UFOPK3164_01211</name>
    <name evidence="3" type="ORF">UFOPK3427_00704</name>
    <name evidence="4" type="ORF">UFOPK4112_01908</name>
</gene>
<dbReference type="InterPro" id="IPR022496">
    <property type="entry name" value="T6A_TsaB"/>
</dbReference>
<dbReference type="Pfam" id="PF00814">
    <property type="entry name" value="TsaD"/>
    <property type="match status" value="1"/>
</dbReference>
<dbReference type="EMBL" id="CAFBLT010000001">
    <property type="protein sequence ID" value="CAB4869583.1"/>
    <property type="molecule type" value="Genomic_DNA"/>
</dbReference>
<organism evidence="4">
    <name type="scientific">freshwater metagenome</name>
    <dbReference type="NCBI Taxonomy" id="449393"/>
    <lineage>
        <taxon>unclassified sequences</taxon>
        <taxon>metagenomes</taxon>
        <taxon>ecological metagenomes</taxon>
    </lineage>
</organism>
<dbReference type="Gene3D" id="3.30.420.40">
    <property type="match status" value="2"/>
</dbReference>
<dbReference type="EMBL" id="CAFABE010000059">
    <property type="protein sequence ID" value="CAB4831316.1"/>
    <property type="molecule type" value="Genomic_DNA"/>
</dbReference>
<protein>
    <submittedName>
        <fullName evidence="4">Unannotated protein</fullName>
    </submittedName>
</protein>
<feature type="domain" description="Gcp-like" evidence="1">
    <location>
        <begin position="32"/>
        <end position="128"/>
    </location>
</feature>
<dbReference type="EMBL" id="CAFBPM010000041">
    <property type="protein sequence ID" value="CAB5033241.1"/>
    <property type="molecule type" value="Genomic_DNA"/>
</dbReference>
<dbReference type="NCBIfam" id="TIGR03725">
    <property type="entry name" value="T6A_YeaZ"/>
    <property type="match status" value="1"/>
</dbReference>
<dbReference type="SUPFAM" id="SSF53067">
    <property type="entry name" value="Actin-like ATPase domain"/>
    <property type="match status" value="2"/>
</dbReference>
<evidence type="ECO:0000313" key="3">
    <source>
        <dbReference type="EMBL" id="CAB4869583.1"/>
    </source>
</evidence>
<dbReference type="AlphaFoldDB" id="A0A6J7RWL0"/>